<dbReference type="Proteomes" id="UP000658514">
    <property type="component" value="Unassembled WGS sequence"/>
</dbReference>
<name>A0ABR8AL11_9CYAN</name>
<reference evidence="1 2" key="1">
    <citation type="journal article" date="2020" name="ISME J.">
        <title>Comparative genomics reveals insights into cyanobacterial evolution and habitat adaptation.</title>
        <authorList>
            <person name="Chen M.Y."/>
            <person name="Teng W.K."/>
            <person name="Zhao L."/>
            <person name="Hu C.X."/>
            <person name="Zhou Y.K."/>
            <person name="Han B.P."/>
            <person name="Song L.R."/>
            <person name="Shu W.S."/>
        </authorList>
    </citation>
    <scope>NUCLEOTIDE SEQUENCE [LARGE SCALE GENOMIC DNA]</scope>
    <source>
        <strain evidence="1 2">FACHB-288</strain>
    </source>
</reference>
<comment type="caution">
    <text evidence="1">The sequence shown here is derived from an EMBL/GenBank/DDBJ whole genome shotgun (WGS) entry which is preliminary data.</text>
</comment>
<evidence type="ECO:0000313" key="1">
    <source>
        <dbReference type="EMBL" id="MBD2200718.1"/>
    </source>
</evidence>
<protein>
    <submittedName>
        <fullName evidence="1">Uncharacterized protein</fullName>
    </submittedName>
</protein>
<dbReference type="EMBL" id="JACJQH010000106">
    <property type="protein sequence ID" value="MBD2200718.1"/>
    <property type="molecule type" value="Genomic_DNA"/>
</dbReference>
<dbReference type="RefSeq" id="WP_190551889.1">
    <property type="nucleotide sequence ID" value="NZ_CAWPNO010000009.1"/>
</dbReference>
<gene>
    <name evidence="1" type="ORF">H6G24_35630</name>
</gene>
<proteinExistence type="predicted"/>
<organism evidence="1 2">
    <name type="scientific">Calothrix parietina FACHB-288</name>
    <dbReference type="NCBI Taxonomy" id="2692896"/>
    <lineage>
        <taxon>Bacteria</taxon>
        <taxon>Bacillati</taxon>
        <taxon>Cyanobacteriota</taxon>
        <taxon>Cyanophyceae</taxon>
        <taxon>Nostocales</taxon>
        <taxon>Calotrichaceae</taxon>
        <taxon>Calothrix</taxon>
    </lineage>
</organism>
<keyword evidence="2" id="KW-1185">Reference proteome</keyword>
<accession>A0ABR8AL11</accession>
<evidence type="ECO:0000313" key="2">
    <source>
        <dbReference type="Proteomes" id="UP000658514"/>
    </source>
</evidence>
<sequence length="73" mass="8323">MKKHQANFQQLSLSIDKPISALLKDLRMSRNPLVIDATKKLEEGLHLLQYVQDKGVVKSKTAKIAIYELLSKF</sequence>